<dbReference type="Gene3D" id="3.40.50.720">
    <property type="entry name" value="NAD(P)-binding Rossmann-like Domain"/>
    <property type="match status" value="1"/>
</dbReference>
<dbReference type="InterPro" id="IPR013154">
    <property type="entry name" value="ADH-like_N"/>
</dbReference>
<keyword evidence="5" id="KW-0560">Oxidoreductase</keyword>
<gene>
    <name evidence="7" type="ORF">CRD36_03590</name>
</gene>
<name>A0A2G4YTX1_9PROT</name>
<evidence type="ECO:0000256" key="1">
    <source>
        <dbReference type="ARBA" id="ARBA00001947"/>
    </source>
</evidence>
<dbReference type="Proteomes" id="UP000229730">
    <property type="component" value="Unassembled WGS sequence"/>
</dbReference>
<dbReference type="SUPFAM" id="SSF50129">
    <property type="entry name" value="GroES-like"/>
    <property type="match status" value="1"/>
</dbReference>
<dbReference type="InterPro" id="IPR036291">
    <property type="entry name" value="NAD(P)-bd_dom_sf"/>
</dbReference>
<comment type="similarity">
    <text evidence="2">Belongs to the zinc-containing alcohol dehydrogenase family.</text>
</comment>
<dbReference type="RefSeq" id="WP_099471360.1">
    <property type="nucleotide sequence ID" value="NZ_CP041025.1"/>
</dbReference>
<dbReference type="GO" id="GO:0046872">
    <property type="term" value="F:metal ion binding"/>
    <property type="evidence" value="ECO:0007669"/>
    <property type="project" value="UniProtKB-KW"/>
</dbReference>
<dbReference type="PANTHER" id="PTHR42940">
    <property type="entry name" value="ALCOHOL DEHYDROGENASE 1-RELATED"/>
    <property type="match status" value="1"/>
</dbReference>
<evidence type="ECO:0000256" key="5">
    <source>
        <dbReference type="ARBA" id="ARBA00023002"/>
    </source>
</evidence>
<feature type="domain" description="Alcohol dehydrogenase-like N-terminal" evidence="6">
    <location>
        <begin position="31"/>
        <end position="141"/>
    </location>
</feature>
<comment type="caution">
    <text evidence="7">The sequence shown here is derived from an EMBL/GenBank/DDBJ whole genome shotgun (WGS) entry which is preliminary data.</text>
</comment>
<reference evidence="7 8" key="1">
    <citation type="submission" date="2017-10" db="EMBL/GenBank/DDBJ databases">
        <title>Frigbacter circumglobatus gen. nov. sp. nov., isolated from sediment cultured in situ.</title>
        <authorList>
            <person name="Zhao Z."/>
        </authorList>
    </citation>
    <scope>NUCLEOTIDE SEQUENCE [LARGE SCALE GENOMIC DNA]</scope>
    <source>
        <strain evidence="7 8">ZYL</strain>
    </source>
</reference>
<dbReference type="AlphaFoldDB" id="A0A2G4YTX1"/>
<keyword evidence="4" id="KW-0862">Zinc</keyword>
<dbReference type="InParanoid" id="A0A2G4YTX1"/>
<dbReference type="InterPro" id="IPR011032">
    <property type="entry name" value="GroES-like_sf"/>
</dbReference>
<evidence type="ECO:0000259" key="6">
    <source>
        <dbReference type="Pfam" id="PF08240"/>
    </source>
</evidence>
<dbReference type="Pfam" id="PF08240">
    <property type="entry name" value="ADH_N"/>
    <property type="match status" value="1"/>
</dbReference>
<accession>A0A2G4YTX1</accession>
<keyword evidence="8" id="KW-1185">Reference proteome</keyword>
<proteinExistence type="inferred from homology"/>
<dbReference type="OrthoDB" id="9773078at2"/>
<dbReference type="PANTHER" id="PTHR42940:SF8">
    <property type="entry name" value="VACUOLAR PROTEIN SORTING-ASSOCIATED PROTEIN 11"/>
    <property type="match status" value="1"/>
</dbReference>
<evidence type="ECO:0000313" key="7">
    <source>
        <dbReference type="EMBL" id="PHZ85775.1"/>
    </source>
</evidence>
<dbReference type="GO" id="GO:0005737">
    <property type="term" value="C:cytoplasm"/>
    <property type="evidence" value="ECO:0007669"/>
    <property type="project" value="TreeGrafter"/>
</dbReference>
<dbReference type="InterPro" id="IPR014187">
    <property type="entry name" value="ADH_Zn_typ-2"/>
</dbReference>
<organism evidence="7 8">
    <name type="scientific">Paremcibacter congregatus</name>
    <dbReference type="NCBI Taxonomy" id="2043170"/>
    <lineage>
        <taxon>Bacteria</taxon>
        <taxon>Pseudomonadati</taxon>
        <taxon>Pseudomonadota</taxon>
        <taxon>Alphaproteobacteria</taxon>
        <taxon>Emcibacterales</taxon>
        <taxon>Emcibacteraceae</taxon>
        <taxon>Paremcibacter</taxon>
    </lineage>
</organism>
<dbReference type="SUPFAM" id="SSF51735">
    <property type="entry name" value="NAD(P)-binding Rossmann-fold domains"/>
    <property type="match status" value="1"/>
</dbReference>
<dbReference type="FunCoup" id="A0A2G4YTX1">
    <property type="interactions" value="160"/>
</dbReference>
<dbReference type="GO" id="GO:0004022">
    <property type="term" value="F:alcohol dehydrogenase (NAD+) activity"/>
    <property type="evidence" value="ECO:0007669"/>
    <property type="project" value="TreeGrafter"/>
</dbReference>
<keyword evidence="3" id="KW-0479">Metal-binding</keyword>
<dbReference type="NCBIfam" id="TIGR02822">
    <property type="entry name" value="adh_fam_2"/>
    <property type="match status" value="1"/>
</dbReference>
<evidence type="ECO:0000313" key="8">
    <source>
        <dbReference type="Proteomes" id="UP000229730"/>
    </source>
</evidence>
<protein>
    <submittedName>
        <fullName evidence="7">Alcohol dehydrogenase</fullName>
    </submittedName>
</protein>
<evidence type="ECO:0000256" key="3">
    <source>
        <dbReference type="ARBA" id="ARBA00022723"/>
    </source>
</evidence>
<sequence length="342" mass="37273">MRAMILKSVTSFDNNQTPLDLVDWPDPVPAAGEILIRVAVCGVCHTELDEIEGRSPPPRLPVIPGHQVVGHVEALGPGVTMYKVGDRVGVAWIFSACGVCRFCRRGQENLCPGFQATGRDAHGGYAERMVAPAEYVYAIPKVFTDAEAAPLLCAGAIGYRSLCLAGLEKGDNVGLTGFGASAHLVLQMLHHQFPEMKIFVFARKAEERAFARSLGAYWVGTTIDVAPDPLQAIIDTTPAWTPILGALQNLDSGGRLVINAIRKEERDKSVLLSLNYPAHLWMEKEIRSVANITRQDVSAFLDLAAAIPLHPEIQEYDLEKANEALFDMKTKHIKGAKVLRVS</sequence>
<dbReference type="CDD" id="cd08298">
    <property type="entry name" value="CAD2"/>
    <property type="match status" value="1"/>
</dbReference>
<dbReference type="Gene3D" id="3.90.180.10">
    <property type="entry name" value="Medium-chain alcohol dehydrogenases, catalytic domain"/>
    <property type="match status" value="1"/>
</dbReference>
<evidence type="ECO:0000256" key="4">
    <source>
        <dbReference type="ARBA" id="ARBA00022833"/>
    </source>
</evidence>
<evidence type="ECO:0000256" key="2">
    <source>
        <dbReference type="ARBA" id="ARBA00008072"/>
    </source>
</evidence>
<comment type="cofactor">
    <cofactor evidence="1">
        <name>Zn(2+)</name>
        <dbReference type="ChEBI" id="CHEBI:29105"/>
    </cofactor>
</comment>
<dbReference type="EMBL" id="PDEM01000009">
    <property type="protein sequence ID" value="PHZ85775.1"/>
    <property type="molecule type" value="Genomic_DNA"/>
</dbReference>